<dbReference type="Proteomes" id="UP001165090">
    <property type="component" value="Unassembled WGS sequence"/>
</dbReference>
<evidence type="ECO:0000256" key="1">
    <source>
        <dbReference type="ARBA" id="ARBA00009283"/>
    </source>
</evidence>
<keyword evidence="5" id="KW-0472">Membrane</keyword>
<keyword evidence="7" id="KW-1185">Reference proteome</keyword>
<organism evidence="6 7">
    <name type="scientific">Volvox africanus</name>
    <dbReference type="NCBI Taxonomy" id="51714"/>
    <lineage>
        <taxon>Eukaryota</taxon>
        <taxon>Viridiplantae</taxon>
        <taxon>Chlorophyta</taxon>
        <taxon>core chlorophytes</taxon>
        <taxon>Chlorophyceae</taxon>
        <taxon>CS clade</taxon>
        <taxon>Chlamydomonadales</taxon>
        <taxon>Volvocaceae</taxon>
        <taxon>Volvox</taxon>
    </lineage>
</organism>
<feature type="transmembrane region" description="Helical" evidence="5">
    <location>
        <begin position="597"/>
        <end position="618"/>
    </location>
</feature>
<evidence type="ECO:0000313" key="7">
    <source>
        <dbReference type="Proteomes" id="UP001165090"/>
    </source>
</evidence>
<evidence type="ECO:0000256" key="5">
    <source>
        <dbReference type="SAM" id="Phobius"/>
    </source>
</evidence>
<keyword evidence="5" id="KW-1133">Transmembrane helix</keyword>
<evidence type="ECO:0008006" key="8">
    <source>
        <dbReference type="Google" id="ProtNLM"/>
    </source>
</evidence>
<evidence type="ECO:0000256" key="2">
    <source>
        <dbReference type="ARBA" id="ARBA00022801"/>
    </source>
</evidence>
<keyword evidence="5" id="KW-0812">Transmembrane</keyword>
<feature type="region of interest" description="Disordered" evidence="4">
    <location>
        <begin position="675"/>
        <end position="719"/>
    </location>
</feature>
<sequence>MHKSRSSVKISIWSQDNDAAAKGCISRISKLTNRVIQRLRLAARWPMGNRRGWLLLCLAATGGLALLILLKAAFLLDEGIAEQAQGNQYAVYIDGGSSGTRVRVFRYHTAKWPSYVALMLPEPSHSVEPGLSAYAMRPEKAAASLAPLLEFAYEHVPPELWHRTPVRLLATAGLRLLSLDEQKAILAACQQLLVASHFRFQPAWATVIDGEMEGLLGWAALNYITGALQEASGHAVHSRKEVIDPSQLFTGLLEMGGASMQVTFLPSASARLPEKHGSHLHLPAGEIRWPQPNPAGVPSRLFTHSYLGLGMDSLLARAAEYTLQRQPRSPAIADPCLPIGYISDDGRYGNGSFAQCLAVIQRIMPEHSCSLPGVAHAGSGRVNPAVDSEDVLSYASGEYANDLERLAYPARSWKSPGNGEGGCVLQGSYMPALAGQFVAVENFAWTARALGLPENATLRQLRERGHRYCAKHWSSLHAEFSGHIPDQFLVRYCFGAAYILVLLHHGFGLGLDDNRLRWTNTMREGGNGTEVGLNWVLGAAVVDAMSGSNGWGGMGHDRQGQTAAGGHAAAGGGGPGSQLFWLRDEHGMAAPDTAARMALLLPLATLAALAVIVGLALLRTLRGSKARIVALTPASGGVAGALFSSRGIGPGAEERSRLGGAGSSGAGGVATACSSSSLLSEGPSGRAMPATPVRDASGLDPGLLPCQGPEAGQRGQGPAYTRMGQTLAAAHEGGSVGVRHGGVLKAAALLGSAMRRNPSFTSVFIGLDNGTSQ</sequence>
<comment type="similarity">
    <text evidence="1 3">Belongs to the GDA1/CD39 NTPase family.</text>
</comment>
<dbReference type="PROSITE" id="PS01238">
    <property type="entry name" value="GDA1_CD39_NTPASE"/>
    <property type="match status" value="1"/>
</dbReference>
<protein>
    <recommendedName>
        <fullName evidence="8">Apyrase</fullName>
    </recommendedName>
</protein>
<dbReference type="PANTHER" id="PTHR11782:SF3">
    <property type="entry name" value="APYRASE 6-RELATED"/>
    <property type="match status" value="1"/>
</dbReference>
<dbReference type="InterPro" id="IPR000407">
    <property type="entry name" value="GDA1_CD39_NTPase"/>
</dbReference>
<evidence type="ECO:0000256" key="3">
    <source>
        <dbReference type="RuleBase" id="RU003833"/>
    </source>
</evidence>
<dbReference type="Gene3D" id="3.30.420.40">
    <property type="match status" value="1"/>
</dbReference>
<accession>A0ABQ5SGB1</accession>
<evidence type="ECO:0000256" key="4">
    <source>
        <dbReference type="SAM" id="MobiDB-lite"/>
    </source>
</evidence>
<proteinExistence type="inferred from homology"/>
<dbReference type="PANTHER" id="PTHR11782">
    <property type="entry name" value="ADENOSINE/GUANOSINE DIPHOSPHATASE"/>
    <property type="match status" value="1"/>
</dbReference>
<feature type="transmembrane region" description="Helical" evidence="5">
    <location>
        <begin position="53"/>
        <end position="76"/>
    </location>
</feature>
<gene>
    <name evidence="6" type="ORF">VaNZ11_013540</name>
</gene>
<dbReference type="Pfam" id="PF01150">
    <property type="entry name" value="GDA1_CD39"/>
    <property type="match status" value="2"/>
</dbReference>
<reference evidence="6 7" key="1">
    <citation type="journal article" date="2023" name="IScience">
        <title>Expanded male sex-determining region conserved during the evolution of homothallism in the green alga Volvox.</title>
        <authorList>
            <person name="Yamamoto K."/>
            <person name="Matsuzaki R."/>
            <person name="Mahakham W."/>
            <person name="Heman W."/>
            <person name="Sekimoto H."/>
            <person name="Kawachi M."/>
            <person name="Minakuchi Y."/>
            <person name="Toyoda A."/>
            <person name="Nozaki H."/>
        </authorList>
    </citation>
    <scope>NUCLEOTIDE SEQUENCE [LARGE SCALE GENOMIC DNA]</scope>
    <source>
        <strain evidence="6 7">NIES-4468</strain>
    </source>
</reference>
<evidence type="ECO:0000313" key="6">
    <source>
        <dbReference type="EMBL" id="GLI69002.1"/>
    </source>
</evidence>
<keyword evidence="2 3" id="KW-0378">Hydrolase</keyword>
<comment type="caution">
    <text evidence="6">The sequence shown here is derived from an EMBL/GenBank/DDBJ whole genome shotgun (WGS) entry which is preliminary data.</text>
</comment>
<dbReference type="Gene3D" id="3.30.420.150">
    <property type="entry name" value="Exopolyphosphatase. Domain 2"/>
    <property type="match status" value="1"/>
</dbReference>
<name>A0ABQ5SGB1_9CHLO</name>
<dbReference type="EMBL" id="BSDZ01000080">
    <property type="protein sequence ID" value="GLI69002.1"/>
    <property type="molecule type" value="Genomic_DNA"/>
</dbReference>